<evidence type="ECO:0000256" key="6">
    <source>
        <dbReference type="PROSITE-ProRule" id="PRU00409"/>
    </source>
</evidence>
<evidence type="ECO:0000256" key="5">
    <source>
        <dbReference type="ARBA" id="ARBA00023267"/>
    </source>
</evidence>
<dbReference type="PANTHER" id="PTHR18866:SF33">
    <property type="entry name" value="METHYLCROTONOYL-COA CARBOXYLASE SUBUNIT ALPHA, MITOCHONDRIAL-RELATED"/>
    <property type="match status" value="1"/>
</dbReference>
<dbReference type="InterPro" id="IPR005482">
    <property type="entry name" value="Biotin_COase_C"/>
</dbReference>
<dbReference type="SUPFAM" id="SSF52440">
    <property type="entry name" value="PreATP-grasp domain"/>
    <property type="match status" value="1"/>
</dbReference>
<evidence type="ECO:0000256" key="4">
    <source>
        <dbReference type="ARBA" id="ARBA00022840"/>
    </source>
</evidence>
<feature type="domain" description="ATP-grasp" evidence="7">
    <location>
        <begin position="120"/>
        <end position="316"/>
    </location>
</feature>
<dbReference type="SUPFAM" id="SSF56059">
    <property type="entry name" value="Glutathione synthetase ATP-binding domain-like"/>
    <property type="match status" value="1"/>
</dbReference>
<sequence>MITKVLVANRGEIAVRVLATLRRLGIASVAVYSEADAEALHTRLADEAVCIGPAPTSDSYLQAERIIETARSCGADAIHPGYGFLAENAGFAQDCEDAGIIFIGPRPETIRAMGSKISARALMDAAGVQTVPGTLEALTTLEEAYVAAEGIGYPVAVKASGAGGGKGFRVAQGPDQLESAFTGARGEGERFFSDGTVYLERYLDDPRHVEVQILGDVHGNIVHLHERDCSIQRRHQKLVEEAPSPVVDAEFRSRITDQALAAARAVGYVSAGTVEGLVAGGEFYFLEMNTRIQVEHGVTELVTGVDIVEQQLRIANGEELNLRQDDIRIRGHAIECRVNAENAAKGFLPAPGTITAYQEPHGDGIRVDSGVETGTKVLPFYDSLLAKVLVVAEDRAEATNRMIAALEEFQLEGPKTLIPFHLALLRSGEWRSAGTAREIVADPRAFLDRG</sequence>
<comment type="caution">
    <text evidence="9">The sequence shown here is derived from an EMBL/GenBank/DDBJ whole genome shotgun (WGS) entry which is preliminary data.</text>
</comment>
<dbReference type="AlphaFoldDB" id="A0A8J2U092"/>
<dbReference type="PROSITE" id="PS50979">
    <property type="entry name" value="BC"/>
    <property type="match status" value="1"/>
</dbReference>
<dbReference type="GO" id="GO:0004075">
    <property type="term" value="F:biotin carboxylase activity"/>
    <property type="evidence" value="ECO:0007669"/>
    <property type="project" value="UniProtKB-EC"/>
</dbReference>
<dbReference type="InterPro" id="IPR005481">
    <property type="entry name" value="BC-like_N"/>
</dbReference>
<evidence type="ECO:0000313" key="10">
    <source>
        <dbReference type="Proteomes" id="UP000616114"/>
    </source>
</evidence>
<dbReference type="Gene3D" id="3.30.470.20">
    <property type="entry name" value="ATP-grasp fold, B domain"/>
    <property type="match status" value="1"/>
</dbReference>
<evidence type="ECO:0000313" key="9">
    <source>
        <dbReference type="EMBL" id="GGA23797.1"/>
    </source>
</evidence>
<evidence type="ECO:0000256" key="2">
    <source>
        <dbReference type="ARBA" id="ARBA00022598"/>
    </source>
</evidence>
<keyword evidence="2" id="KW-0436">Ligase</keyword>
<dbReference type="InterPro" id="IPR011761">
    <property type="entry name" value="ATP-grasp"/>
</dbReference>
<dbReference type="InterPro" id="IPR011054">
    <property type="entry name" value="Rudment_hybrid_motif"/>
</dbReference>
<dbReference type="GO" id="GO:0005524">
    <property type="term" value="F:ATP binding"/>
    <property type="evidence" value="ECO:0007669"/>
    <property type="project" value="UniProtKB-UniRule"/>
</dbReference>
<dbReference type="InterPro" id="IPR005479">
    <property type="entry name" value="CPAse_ATP-bd"/>
</dbReference>
<accession>A0A8J2U092</accession>
<keyword evidence="5" id="KW-0092">Biotin</keyword>
<dbReference type="PROSITE" id="PS00866">
    <property type="entry name" value="CPSASE_1"/>
    <property type="match status" value="1"/>
</dbReference>
<proteinExistence type="predicted"/>
<dbReference type="FunFam" id="3.40.50.20:FF:000010">
    <property type="entry name" value="Propionyl-CoA carboxylase subunit alpha"/>
    <property type="match status" value="1"/>
</dbReference>
<dbReference type="InterPro" id="IPR016185">
    <property type="entry name" value="PreATP-grasp_dom_sf"/>
</dbReference>
<protein>
    <recommendedName>
        <fullName evidence="1">biotin carboxylase</fullName>
        <ecNumber evidence="1">6.3.4.14</ecNumber>
    </recommendedName>
</protein>
<keyword evidence="10" id="KW-1185">Reference proteome</keyword>
<keyword evidence="3 6" id="KW-0547">Nucleotide-binding</keyword>
<evidence type="ECO:0000259" key="7">
    <source>
        <dbReference type="PROSITE" id="PS50975"/>
    </source>
</evidence>
<dbReference type="InterPro" id="IPR050856">
    <property type="entry name" value="Biotin_carboxylase_complex"/>
</dbReference>
<keyword evidence="4 6" id="KW-0067">ATP-binding</keyword>
<gene>
    <name evidence="9" type="ORF">GCM10011333_28510</name>
</gene>
<dbReference type="InterPro" id="IPR011764">
    <property type="entry name" value="Biotin_carboxylation_dom"/>
</dbReference>
<evidence type="ECO:0000256" key="3">
    <source>
        <dbReference type="ARBA" id="ARBA00022741"/>
    </source>
</evidence>
<dbReference type="Pfam" id="PF02785">
    <property type="entry name" value="Biotin_carb_C"/>
    <property type="match status" value="1"/>
</dbReference>
<feature type="domain" description="Biotin carboxylation" evidence="8">
    <location>
        <begin position="1"/>
        <end position="445"/>
    </location>
</feature>
<dbReference type="GO" id="GO:0046872">
    <property type="term" value="F:metal ion binding"/>
    <property type="evidence" value="ECO:0007669"/>
    <property type="project" value="InterPro"/>
</dbReference>
<dbReference type="PROSITE" id="PS50975">
    <property type="entry name" value="ATP_GRASP"/>
    <property type="match status" value="1"/>
</dbReference>
<dbReference type="Pfam" id="PF02786">
    <property type="entry name" value="CPSase_L_D2"/>
    <property type="match status" value="1"/>
</dbReference>
<dbReference type="PROSITE" id="PS00867">
    <property type="entry name" value="CPSASE_2"/>
    <property type="match status" value="1"/>
</dbReference>
<dbReference type="PANTHER" id="PTHR18866">
    <property type="entry name" value="CARBOXYLASE:PYRUVATE/ACETYL-COA/PROPIONYL-COA CARBOXYLASE"/>
    <property type="match status" value="1"/>
</dbReference>
<dbReference type="SMART" id="SM01209">
    <property type="entry name" value="GARS_A"/>
    <property type="match status" value="1"/>
</dbReference>
<reference evidence="9" key="2">
    <citation type="submission" date="2020-09" db="EMBL/GenBank/DDBJ databases">
        <authorList>
            <person name="Sun Q."/>
            <person name="Zhou Y."/>
        </authorList>
    </citation>
    <scope>NUCLEOTIDE SEQUENCE</scope>
    <source>
        <strain evidence="9">CGMCC 1.12785</strain>
    </source>
</reference>
<dbReference type="EMBL" id="BMFY01000014">
    <property type="protein sequence ID" value="GGA23797.1"/>
    <property type="molecule type" value="Genomic_DNA"/>
</dbReference>
<name>A0A8J2U092_9MICO</name>
<dbReference type="EC" id="6.3.4.14" evidence="1"/>
<dbReference type="Pfam" id="PF00289">
    <property type="entry name" value="Biotin_carb_N"/>
    <property type="match status" value="1"/>
</dbReference>
<evidence type="ECO:0000259" key="8">
    <source>
        <dbReference type="PROSITE" id="PS50979"/>
    </source>
</evidence>
<dbReference type="SUPFAM" id="SSF51246">
    <property type="entry name" value="Rudiment single hybrid motif"/>
    <property type="match status" value="1"/>
</dbReference>
<dbReference type="NCBIfam" id="NF006367">
    <property type="entry name" value="PRK08591.1"/>
    <property type="match status" value="1"/>
</dbReference>
<dbReference type="Proteomes" id="UP000616114">
    <property type="component" value="Unassembled WGS sequence"/>
</dbReference>
<reference evidence="9" key="1">
    <citation type="journal article" date="2014" name="Int. J. Syst. Evol. Microbiol.">
        <title>Complete genome sequence of Corynebacterium casei LMG S-19264T (=DSM 44701T), isolated from a smear-ripened cheese.</title>
        <authorList>
            <consortium name="US DOE Joint Genome Institute (JGI-PGF)"/>
            <person name="Walter F."/>
            <person name="Albersmeier A."/>
            <person name="Kalinowski J."/>
            <person name="Ruckert C."/>
        </authorList>
    </citation>
    <scope>NUCLEOTIDE SEQUENCE</scope>
    <source>
        <strain evidence="9">CGMCC 1.12785</strain>
    </source>
</reference>
<organism evidence="9 10">
    <name type="scientific">Sediminivirga luteola</name>
    <dbReference type="NCBI Taxonomy" id="1774748"/>
    <lineage>
        <taxon>Bacteria</taxon>
        <taxon>Bacillati</taxon>
        <taxon>Actinomycetota</taxon>
        <taxon>Actinomycetes</taxon>
        <taxon>Micrococcales</taxon>
        <taxon>Brevibacteriaceae</taxon>
        <taxon>Sediminivirga</taxon>
    </lineage>
</organism>
<dbReference type="SMART" id="SM00878">
    <property type="entry name" value="Biotin_carb_C"/>
    <property type="match status" value="1"/>
</dbReference>
<evidence type="ECO:0000256" key="1">
    <source>
        <dbReference type="ARBA" id="ARBA00013263"/>
    </source>
</evidence>
<dbReference type="RefSeq" id="WP_188551564.1">
    <property type="nucleotide sequence ID" value="NZ_BMFY01000014.1"/>
</dbReference>